<feature type="domain" description="F-box" evidence="1">
    <location>
        <begin position="24"/>
        <end position="71"/>
    </location>
</feature>
<name>A0A0W0FNZ1_MONRR</name>
<comment type="caution">
    <text evidence="2">The sequence shown here is derived from an EMBL/GenBank/DDBJ whole genome shotgun (WGS) entry which is preliminary data.</text>
</comment>
<evidence type="ECO:0000313" key="2">
    <source>
        <dbReference type="EMBL" id="KTB38013.1"/>
    </source>
</evidence>
<evidence type="ECO:0000313" key="3">
    <source>
        <dbReference type="Proteomes" id="UP000054988"/>
    </source>
</evidence>
<dbReference type="AlphaFoldDB" id="A0A0W0FNZ1"/>
<gene>
    <name evidence="2" type="ORF">WG66_9422</name>
</gene>
<reference evidence="2 3" key="1">
    <citation type="submission" date="2015-12" db="EMBL/GenBank/DDBJ databases">
        <title>Draft genome sequence of Moniliophthora roreri, the causal agent of frosty pod rot of cacao.</title>
        <authorList>
            <person name="Aime M.C."/>
            <person name="Diaz-Valderrama J.R."/>
            <person name="Kijpornyongpan T."/>
            <person name="Phillips-Mora W."/>
        </authorList>
    </citation>
    <scope>NUCLEOTIDE SEQUENCE [LARGE SCALE GENOMIC DNA]</scope>
    <source>
        <strain evidence="2 3">MCA 2952</strain>
    </source>
</reference>
<sequence length="463" mass="52934">MSAPMTITRSNLLGFTITSQRLVIPEEVLLQIFTALLEGTNSSASLVPPSRTCSTFRRILFGTPQLWTRIRVDGSFAVRETSIPGCADWPMLDRLLGLSAKLLLSLHLDFRCASRDHNAKLLQMLERGCFHRLIKLLDHRQALFRCTNITVWCSTWDLLIPIAEYLDDLEYPLTYIESVTLRCDHYGHTYRPEHPPRDDLSSSLIEGSVERSVALTPYLAHVVLDSFPIDYQCFSPCNLTSLTLNNVPKGIHSLTWGDLSFVLKMNERTLTQLHLGVGAVPSQVEAGVQVPLNLPQLSGLSIEYTDPAEMYVLAHFLVLPKLRLLYIQNSANSGGSQNSHEMIQYTHAVYETMKDRWPLPQVIHLRMSGPAFYDVEENPISKLEQYYLRGMAWKDRFPLASDFFYQFRALQILELYQPDQNTLKTLLYPPVILNSSGQPGIRKYFPNLRRHNLQQDRRWAIGR</sequence>
<dbReference type="InterPro" id="IPR036047">
    <property type="entry name" value="F-box-like_dom_sf"/>
</dbReference>
<accession>A0A0W0FNZ1</accession>
<dbReference type="EMBL" id="LATX01001790">
    <property type="protein sequence ID" value="KTB38013.1"/>
    <property type="molecule type" value="Genomic_DNA"/>
</dbReference>
<organism evidence="2 3">
    <name type="scientific">Moniliophthora roreri</name>
    <name type="common">Frosty pod rot fungus</name>
    <name type="synonym">Monilia roreri</name>
    <dbReference type="NCBI Taxonomy" id="221103"/>
    <lineage>
        <taxon>Eukaryota</taxon>
        <taxon>Fungi</taxon>
        <taxon>Dikarya</taxon>
        <taxon>Basidiomycota</taxon>
        <taxon>Agaricomycotina</taxon>
        <taxon>Agaricomycetes</taxon>
        <taxon>Agaricomycetidae</taxon>
        <taxon>Agaricales</taxon>
        <taxon>Marasmiineae</taxon>
        <taxon>Marasmiaceae</taxon>
        <taxon>Moniliophthora</taxon>
    </lineage>
</organism>
<proteinExistence type="predicted"/>
<dbReference type="Proteomes" id="UP000054988">
    <property type="component" value="Unassembled WGS sequence"/>
</dbReference>
<dbReference type="Gene3D" id="1.20.1280.50">
    <property type="match status" value="1"/>
</dbReference>
<dbReference type="InterPro" id="IPR001810">
    <property type="entry name" value="F-box_dom"/>
</dbReference>
<dbReference type="Pfam" id="PF12937">
    <property type="entry name" value="F-box-like"/>
    <property type="match status" value="1"/>
</dbReference>
<dbReference type="SUPFAM" id="SSF81383">
    <property type="entry name" value="F-box domain"/>
    <property type="match status" value="1"/>
</dbReference>
<protein>
    <recommendedName>
        <fullName evidence="1">F-box domain-containing protein</fullName>
    </recommendedName>
</protein>
<evidence type="ECO:0000259" key="1">
    <source>
        <dbReference type="Pfam" id="PF12937"/>
    </source>
</evidence>